<comment type="caution">
    <text evidence="2">The sequence shown here is derived from an EMBL/GenBank/DDBJ whole genome shotgun (WGS) entry which is preliminary data.</text>
</comment>
<evidence type="ECO:0000313" key="2">
    <source>
        <dbReference type="EMBL" id="NME53117.1"/>
    </source>
</evidence>
<name>A0A848CL51_9BACT</name>
<sequence>MNNENSSYLNVLNIQLNRKNLNNLNFDIYKNLCFFDNYSFVKMHLFKVNKICYREKKNLIFSMENYIKTCYRLNIPFIYILLARQGDMYLYYGMFHEHEAFFEKRRTLSAAFNSFFPGCTTEVIEDADVIQKMLQDFPNKKVILGIPDAKYTRNDKNNDSLQVEFGIERIADAANNNDFALVVTAFPLNREKINSYQGNISATLNTLHPLTKYSMQASYATQSGVTRGSSINFSTGTSQGENHSSSMSQMNRDGNVISRIASDTSRWFSGGVVSTQNFSEQNGVQKNFSKNAGISENIADNNAETVTSGMTSEAISKEAQFLESLMDKLYKRTQDSMGEGMWNTVCTIMAEDDGTVHMLGDVFQGLMSGPDSFPDPLRCFDVPSAFNPFQVLRISPPGIQKLGEAYEGLSTWLTSAELSRYVGLPLHDMPGLDVQELVEYARFLPVSFKEEKAIELGCTLDRGRETGRPFIVPLSRLNCHCFVTGATGSGKSTTIRSMLIELWHKQGIPFLVIDPVKTEYEELKKYIPELQVYTLGKNNNDFTLNPFSFETAVGLTPHIDYLKAAFNASLGMYSSMPYILEDIIYKAYADCGWDLHTGTNPAYEACKDLIDAPGDKLKELFLPTLSMLVPMVEQAIATFFPNATDYSGSLLGAIRSRLSSMTRGAKGEVLDRRFSTSWEALLQRPCVLELWPFADNEEKGFVMSLLLLKLFEHRQAGILRSSRSELRHVLVIEEAHRLLAKPKGGSETKGSGREKGVEVFADMLAEIRSFGQGLIIADQIPAKLIDDIVKNTDIKIAHRILARDDKESLSSCMLLDKKQTADLARLHRGVASVFFEGMEKPAQVKIIPAESRYTEFSMHNRKDYTNNDSLYKHVFCDTTIVVKLDKIQQQVWVEHIRRLGTLMLLLSPGELLTLREESIFLTENFEQKKLGPCLSEGMCLLMDKLDDLGNIPRIWSIRLCCALYQALFKWLGKEDFEMAWTKLRKLSLHYGLWCMQEKQDGTLDFADELIRMFVRSHQDAFQLDMVTALQSCLHTEQVTTEVQDALLKYIIKMYDGINVSSWLRAESGIRLLTKVCSNDDTICEAVKLYINILKDVERKFIKPEKDEAYVW</sequence>
<dbReference type="AlphaFoldDB" id="A0A848CL51"/>
<dbReference type="PANTHER" id="PTHR42957:SF1">
    <property type="entry name" value="HELICASE MJ1565-RELATED"/>
    <property type="match status" value="1"/>
</dbReference>
<gene>
    <name evidence="2" type="ORF">HF854_11475</name>
</gene>
<evidence type="ECO:0000259" key="1">
    <source>
        <dbReference type="Pfam" id="PF01935"/>
    </source>
</evidence>
<protein>
    <submittedName>
        <fullName evidence="2">ATP-binding protein</fullName>
    </submittedName>
</protein>
<dbReference type="InterPro" id="IPR008571">
    <property type="entry name" value="HerA-like"/>
</dbReference>
<accession>A0A848CL51</accession>
<organism evidence="2 3">
    <name type="scientific">Desulfovibrio piger</name>
    <dbReference type="NCBI Taxonomy" id="901"/>
    <lineage>
        <taxon>Bacteria</taxon>
        <taxon>Pseudomonadati</taxon>
        <taxon>Thermodesulfobacteriota</taxon>
        <taxon>Desulfovibrionia</taxon>
        <taxon>Desulfovibrionales</taxon>
        <taxon>Desulfovibrionaceae</taxon>
        <taxon>Desulfovibrio</taxon>
    </lineage>
</organism>
<keyword evidence="2" id="KW-0067">ATP-binding</keyword>
<dbReference type="SUPFAM" id="SSF52540">
    <property type="entry name" value="P-loop containing nucleoside triphosphate hydrolases"/>
    <property type="match status" value="1"/>
</dbReference>
<keyword evidence="2" id="KW-0547">Nucleotide-binding</keyword>
<evidence type="ECO:0000313" key="3">
    <source>
        <dbReference type="Proteomes" id="UP000522333"/>
    </source>
</evidence>
<dbReference type="Proteomes" id="UP000522333">
    <property type="component" value="Unassembled WGS sequence"/>
</dbReference>
<dbReference type="Pfam" id="PF01935">
    <property type="entry name" value="DUF87"/>
    <property type="match status" value="1"/>
</dbReference>
<dbReference type="EMBL" id="JABAFY010000067">
    <property type="protein sequence ID" value="NME53117.1"/>
    <property type="molecule type" value="Genomic_DNA"/>
</dbReference>
<feature type="domain" description="Helicase HerA central" evidence="1">
    <location>
        <begin position="477"/>
        <end position="550"/>
    </location>
</feature>
<dbReference type="GO" id="GO:0005524">
    <property type="term" value="F:ATP binding"/>
    <property type="evidence" value="ECO:0007669"/>
    <property type="project" value="UniProtKB-KW"/>
</dbReference>
<dbReference type="InterPro" id="IPR002789">
    <property type="entry name" value="HerA_central"/>
</dbReference>
<dbReference type="Gene3D" id="3.40.50.300">
    <property type="entry name" value="P-loop containing nucleotide triphosphate hydrolases"/>
    <property type="match status" value="2"/>
</dbReference>
<proteinExistence type="predicted"/>
<reference evidence="2 3" key="1">
    <citation type="submission" date="2020-04" db="EMBL/GenBank/DDBJ databases">
        <authorList>
            <person name="Hitch T.C.A."/>
            <person name="Wylensek D."/>
            <person name="Clavel T."/>
        </authorList>
    </citation>
    <scope>NUCLEOTIDE SEQUENCE [LARGE SCALE GENOMIC DNA]</scope>
    <source>
        <strain evidence="2 3">PG-251-APC-1</strain>
    </source>
</reference>
<dbReference type="InterPro" id="IPR027417">
    <property type="entry name" value="P-loop_NTPase"/>
</dbReference>
<dbReference type="PANTHER" id="PTHR42957">
    <property type="entry name" value="HELICASE MJ1565-RELATED"/>
    <property type="match status" value="1"/>
</dbReference>
<dbReference type="RefSeq" id="WP_168936413.1">
    <property type="nucleotide sequence ID" value="NZ_JABAFY010000067.1"/>
</dbReference>